<evidence type="ECO:0000313" key="4">
    <source>
        <dbReference type="Proteomes" id="UP001209701"/>
    </source>
</evidence>
<dbReference type="PANTHER" id="PTHR21198:SF7">
    <property type="entry name" value="ASPARTATE-GLUTAMATE RACEMASE FAMILY"/>
    <property type="match status" value="1"/>
</dbReference>
<protein>
    <submittedName>
        <fullName evidence="3">GNAT family N-acetyltransferase</fullName>
        <ecNumber evidence="3">2.3.1.-</ecNumber>
    </submittedName>
</protein>
<keyword evidence="1" id="KW-0413">Isomerase</keyword>
<name>A0ABT2YLY8_9BURK</name>
<sequence>MKKIGIVGGIAWASTVEYYRLINQWAQARHLAQGLSGTPQFPEFAIESVNMAESHARRGVAGDEASWARFDAYFHAALLRLQASGADFAIIASNTPHNRLAAITCGLRMPVLSIFEVVAKVAADLGVSDFLILGTEPTMQGSALPTVLQNHGIRAHVPMQAADRLQLATVIAELQAGPTEHAAEQIDALVRRSCSDLAQATRLAVGLACTELPLAFSGQLGQASFERDGRLHINTSLIHARAAFELAVRADETLTRRPASPDDVPFLLQLRRQTLHAYLTEAGLPIDAESDLARVMFKFDVAEVLLHQGAAAGLLKMTRSGKDWLIHQLQIAPLLQGRGLGAALLRQLQGEASAAGAGLSLGVLKRNPAQALYRRLGFVDDGENELEYLLRWPPN</sequence>
<evidence type="ECO:0000313" key="3">
    <source>
        <dbReference type="EMBL" id="MCV2371068.1"/>
    </source>
</evidence>
<dbReference type="InterPro" id="IPR000182">
    <property type="entry name" value="GNAT_dom"/>
</dbReference>
<accession>A0ABT2YLY8</accession>
<dbReference type="Proteomes" id="UP001209701">
    <property type="component" value="Unassembled WGS sequence"/>
</dbReference>
<dbReference type="SUPFAM" id="SSF55729">
    <property type="entry name" value="Acyl-CoA N-acyltransferases (Nat)"/>
    <property type="match status" value="1"/>
</dbReference>
<gene>
    <name evidence="3" type="ORF">LNV07_23515</name>
</gene>
<dbReference type="CDD" id="cd04301">
    <property type="entry name" value="NAT_SF"/>
    <property type="match status" value="1"/>
</dbReference>
<dbReference type="Pfam" id="PF13673">
    <property type="entry name" value="Acetyltransf_10"/>
    <property type="match status" value="1"/>
</dbReference>
<dbReference type="GO" id="GO:0016746">
    <property type="term" value="F:acyltransferase activity"/>
    <property type="evidence" value="ECO:0007669"/>
    <property type="project" value="UniProtKB-KW"/>
</dbReference>
<dbReference type="Pfam" id="PF01177">
    <property type="entry name" value="Asp_Glu_race"/>
    <property type="match status" value="1"/>
</dbReference>
<dbReference type="PROSITE" id="PS51186">
    <property type="entry name" value="GNAT"/>
    <property type="match status" value="1"/>
</dbReference>
<keyword evidence="3" id="KW-0012">Acyltransferase</keyword>
<evidence type="ECO:0000256" key="1">
    <source>
        <dbReference type="ARBA" id="ARBA00023235"/>
    </source>
</evidence>
<dbReference type="EMBL" id="JAJIRN010000012">
    <property type="protein sequence ID" value="MCV2371068.1"/>
    <property type="molecule type" value="Genomic_DNA"/>
</dbReference>
<dbReference type="PANTHER" id="PTHR21198">
    <property type="entry name" value="GLUTAMATE RACEMASE"/>
    <property type="match status" value="1"/>
</dbReference>
<reference evidence="3 4" key="1">
    <citation type="submission" date="2021-11" db="EMBL/GenBank/DDBJ databases">
        <authorList>
            <person name="Liang Q."/>
            <person name="Mou H."/>
            <person name="Liu Z."/>
        </authorList>
    </citation>
    <scope>NUCLEOTIDE SEQUENCE [LARGE SCALE GENOMIC DNA]</scope>
    <source>
        <strain evidence="3 4">CHU3</strain>
    </source>
</reference>
<dbReference type="Gene3D" id="3.40.630.30">
    <property type="match status" value="1"/>
</dbReference>
<dbReference type="SUPFAM" id="SSF53681">
    <property type="entry name" value="Aspartate/glutamate racemase"/>
    <property type="match status" value="2"/>
</dbReference>
<feature type="domain" description="N-acetyltransferase" evidence="2">
    <location>
        <begin position="254"/>
        <end position="395"/>
    </location>
</feature>
<organism evidence="3 4">
    <name type="scientific">Roseateles oligotrophus</name>
    <dbReference type="NCBI Taxonomy" id="1769250"/>
    <lineage>
        <taxon>Bacteria</taxon>
        <taxon>Pseudomonadati</taxon>
        <taxon>Pseudomonadota</taxon>
        <taxon>Betaproteobacteria</taxon>
        <taxon>Burkholderiales</taxon>
        <taxon>Sphaerotilaceae</taxon>
        <taxon>Roseateles</taxon>
    </lineage>
</organism>
<keyword evidence="4" id="KW-1185">Reference proteome</keyword>
<dbReference type="RefSeq" id="WP_263573648.1">
    <property type="nucleotide sequence ID" value="NZ_JAJIRN010000012.1"/>
</dbReference>
<dbReference type="InterPro" id="IPR015942">
    <property type="entry name" value="Asp/Glu/hydantoin_racemase"/>
</dbReference>
<dbReference type="EC" id="2.3.1.-" evidence="3"/>
<keyword evidence="3" id="KW-0808">Transferase</keyword>
<dbReference type="Gene3D" id="3.40.50.1860">
    <property type="match status" value="2"/>
</dbReference>
<evidence type="ECO:0000259" key="2">
    <source>
        <dbReference type="PROSITE" id="PS51186"/>
    </source>
</evidence>
<proteinExistence type="predicted"/>
<dbReference type="InterPro" id="IPR016181">
    <property type="entry name" value="Acyl_CoA_acyltransferase"/>
</dbReference>
<comment type="caution">
    <text evidence="3">The sequence shown here is derived from an EMBL/GenBank/DDBJ whole genome shotgun (WGS) entry which is preliminary data.</text>
</comment>
<dbReference type="InterPro" id="IPR001920">
    <property type="entry name" value="Asp/Glu_race"/>
</dbReference>